<dbReference type="GO" id="GO:0032259">
    <property type="term" value="P:methylation"/>
    <property type="evidence" value="ECO:0007669"/>
    <property type="project" value="UniProtKB-KW"/>
</dbReference>
<dbReference type="CDD" id="cd06445">
    <property type="entry name" value="ATase"/>
    <property type="match status" value="1"/>
</dbReference>
<dbReference type="GO" id="GO:0008168">
    <property type="term" value="F:methyltransferase activity"/>
    <property type="evidence" value="ECO:0007669"/>
    <property type="project" value="UniProtKB-KW"/>
</dbReference>
<dbReference type="OrthoDB" id="9132167at2"/>
<dbReference type="RefSeq" id="WP_093319696.1">
    <property type="nucleotide sequence ID" value="NZ_FOHV01000012.1"/>
</dbReference>
<dbReference type="SUPFAM" id="SSF46767">
    <property type="entry name" value="Methylated DNA-protein cysteine methyltransferase, C-terminal domain"/>
    <property type="match status" value="1"/>
</dbReference>
<dbReference type="InterPro" id="IPR036217">
    <property type="entry name" value="MethylDNA_cys_MeTrfase_DNAb"/>
</dbReference>
<dbReference type="EMBL" id="FOHV01000012">
    <property type="protein sequence ID" value="SET22335.1"/>
    <property type="molecule type" value="Genomic_DNA"/>
</dbReference>
<keyword evidence="3" id="KW-0489">Methyltransferase</keyword>
<dbReference type="PANTHER" id="PTHR42942:SF1">
    <property type="entry name" value="ALKYLTRANSFERASE-LIKE PROTEIN 1"/>
    <property type="match status" value="1"/>
</dbReference>
<keyword evidence="4" id="KW-1185">Reference proteome</keyword>
<evidence type="ECO:0000313" key="3">
    <source>
        <dbReference type="EMBL" id="SET22335.1"/>
    </source>
</evidence>
<evidence type="ECO:0000259" key="2">
    <source>
        <dbReference type="Pfam" id="PF01035"/>
    </source>
</evidence>
<reference evidence="4" key="1">
    <citation type="submission" date="2016-10" db="EMBL/GenBank/DDBJ databases">
        <authorList>
            <person name="Varghese N."/>
            <person name="Submissions S."/>
        </authorList>
    </citation>
    <scope>NUCLEOTIDE SEQUENCE [LARGE SCALE GENOMIC DNA]</scope>
    <source>
        <strain evidence="4">DSM 18579</strain>
    </source>
</reference>
<dbReference type="InterPro" id="IPR036388">
    <property type="entry name" value="WH-like_DNA-bd_sf"/>
</dbReference>
<accession>A0A1I0CRE3</accession>
<feature type="domain" description="Methylated-DNA-[protein]-cysteine S-methyltransferase DNA binding" evidence="2">
    <location>
        <begin position="10"/>
        <end position="88"/>
    </location>
</feature>
<organism evidence="3 4">
    <name type="scientific">Thorsellia anophelis DSM 18579</name>
    <dbReference type="NCBI Taxonomy" id="1123402"/>
    <lineage>
        <taxon>Bacteria</taxon>
        <taxon>Pseudomonadati</taxon>
        <taxon>Pseudomonadota</taxon>
        <taxon>Gammaproteobacteria</taxon>
        <taxon>Enterobacterales</taxon>
        <taxon>Thorselliaceae</taxon>
        <taxon>Thorsellia</taxon>
    </lineage>
</organism>
<dbReference type="InterPro" id="IPR014048">
    <property type="entry name" value="MethylDNA_cys_MeTrfase_DNA-bd"/>
</dbReference>
<dbReference type="Pfam" id="PF01035">
    <property type="entry name" value="DNA_binding_1"/>
    <property type="match status" value="1"/>
</dbReference>
<dbReference type="GO" id="GO:0006281">
    <property type="term" value="P:DNA repair"/>
    <property type="evidence" value="ECO:0007669"/>
    <property type="project" value="InterPro"/>
</dbReference>
<protein>
    <submittedName>
        <fullName evidence="3">Methylated-DNA-protein-cysteine methyltransferase related protein</fullName>
    </submittedName>
</protein>
<dbReference type="InterPro" id="IPR052520">
    <property type="entry name" value="ATL_DNA_repair"/>
</dbReference>
<evidence type="ECO:0000313" key="4">
    <source>
        <dbReference type="Proteomes" id="UP000242642"/>
    </source>
</evidence>
<dbReference type="Gene3D" id="1.10.10.10">
    <property type="entry name" value="Winged helix-like DNA-binding domain superfamily/Winged helix DNA-binding domain"/>
    <property type="match status" value="1"/>
</dbReference>
<gene>
    <name evidence="3" type="ORF">SAMN02583745_01704</name>
</gene>
<dbReference type="AlphaFoldDB" id="A0A1I0CRE3"/>
<proteinExistence type="predicted"/>
<name>A0A1I0CRE3_9GAMM</name>
<dbReference type="PANTHER" id="PTHR42942">
    <property type="entry name" value="6-O-METHYLGUANINE DNA METHYLTRANSFERASE"/>
    <property type="match status" value="1"/>
</dbReference>
<sequence length="121" mass="13819">MAKTFDNEYKNIVLQIISSIPQGKVASYGEIAKLAGKPNGARQIGFILKNLPKNTTLPWYRVVNSHGRISLTGENYTRQYTYLINEGVIFKKCHMTTKYQNHFLLIGLAHKFTPKTHPLLR</sequence>
<keyword evidence="3" id="KW-0808">Transferase</keyword>
<dbReference type="Proteomes" id="UP000242642">
    <property type="component" value="Unassembled WGS sequence"/>
</dbReference>
<evidence type="ECO:0000256" key="1">
    <source>
        <dbReference type="ARBA" id="ARBA00022763"/>
    </source>
</evidence>
<keyword evidence="1" id="KW-0227">DNA damage</keyword>